<dbReference type="PANTHER" id="PTHR34821:SF2">
    <property type="entry name" value="INNER MEMBRANE PROTEIN YDCZ"/>
    <property type="match status" value="1"/>
</dbReference>
<dbReference type="InterPro" id="IPR006750">
    <property type="entry name" value="YdcZ"/>
</dbReference>
<organism evidence="2 3">
    <name type="scientific">Solimonas fluminis</name>
    <dbReference type="NCBI Taxonomy" id="2086571"/>
    <lineage>
        <taxon>Bacteria</taxon>
        <taxon>Pseudomonadati</taxon>
        <taxon>Pseudomonadota</taxon>
        <taxon>Gammaproteobacteria</taxon>
        <taxon>Nevskiales</taxon>
        <taxon>Nevskiaceae</taxon>
        <taxon>Solimonas</taxon>
    </lineage>
</organism>
<accession>A0A2S5TGZ0</accession>
<keyword evidence="1" id="KW-0812">Transmembrane</keyword>
<feature type="transmembrane region" description="Helical" evidence="1">
    <location>
        <begin position="67"/>
        <end position="88"/>
    </location>
</feature>
<dbReference type="Pfam" id="PF04657">
    <property type="entry name" value="DMT_YdcZ"/>
    <property type="match status" value="1"/>
</dbReference>
<dbReference type="RefSeq" id="WP_104230119.1">
    <property type="nucleotide sequence ID" value="NZ_PSNW01000004.1"/>
</dbReference>
<gene>
    <name evidence="2" type="ORF">C3942_09385</name>
</gene>
<dbReference type="GO" id="GO:0005886">
    <property type="term" value="C:plasma membrane"/>
    <property type="evidence" value="ECO:0007669"/>
    <property type="project" value="TreeGrafter"/>
</dbReference>
<evidence type="ECO:0000256" key="1">
    <source>
        <dbReference type="SAM" id="Phobius"/>
    </source>
</evidence>
<reference evidence="2 3" key="1">
    <citation type="submission" date="2018-02" db="EMBL/GenBank/DDBJ databases">
        <title>Genome sequencing of Solimonas sp. HR-BB.</title>
        <authorList>
            <person name="Lee Y."/>
            <person name="Jeon C.O."/>
        </authorList>
    </citation>
    <scope>NUCLEOTIDE SEQUENCE [LARGE SCALE GENOMIC DNA]</scope>
    <source>
        <strain evidence="2 3">HR-BB</strain>
    </source>
</reference>
<comment type="caution">
    <text evidence="2">The sequence shown here is derived from an EMBL/GenBank/DDBJ whole genome shotgun (WGS) entry which is preliminary data.</text>
</comment>
<dbReference type="Proteomes" id="UP000238220">
    <property type="component" value="Unassembled WGS sequence"/>
</dbReference>
<name>A0A2S5TGZ0_9GAMM</name>
<evidence type="ECO:0000313" key="3">
    <source>
        <dbReference type="Proteomes" id="UP000238220"/>
    </source>
</evidence>
<proteinExistence type="predicted"/>
<dbReference type="AlphaFoldDB" id="A0A2S5TGZ0"/>
<feature type="transmembrane region" description="Helical" evidence="1">
    <location>
        <begin position="32"/>
        <end position="55"/>
    </location>
</feature>
<keyword evidence="1" id="KW-1133">Transmembrane helix</keyword>
<evidence type="ECO:0000313" key="2">
    <source>
        <dbReference type="EMBL" id="PPE74231.1"/>
    </source>
</evidence>
<feature type="transmembrane region" description="Helical" evidence="1">
    <location>
        <begin position="94"/>
        <end position="112"/>
    </location>
</feature>
<protein>
    <recommendedName>
        <fullName evidence="4">EamA-like transporter family protein</fullName>
    </recommendedName>
</protein>
<feature type="transmembrane region" description="Helical" evidence="1">
    <location>
        <begin position="124"/>
        <end position="145"/>
    </location>
</feature>
<dbReference type="EMBL" id="PSNW01000004">
    <property type="protein sequence ID" value="PPE74231.1"/>
    <property type="molecule type" value="Genomic_DNA"/>
</dbReference>
<sequence length="151" mass="15758">MPLYYVLAFAIGVLLPLQTAINSNLRAQLGDSVLLATMVSFGVGALTMALLALCSGERPGLQALSQLQWWQFSGGLLGAAIVAGSILLAPRIGLAGMTALVVGGQLCASLLFDRYGFLGLAERALTTPRVLGMLLVLAGILLVNYGDRLRA</sequence>
<keyword evidence="3" id="KW-1185">Reference proteome</keyword>
<dbReference type="OrthoDB" id="7864805at2"/>
<dbReference type="PANTHER" id="PTHR34821">
    <property type="entry name" value="INNER MEMBRANE PROTEIN YDCZ"/>
    <property type="match status" value="1"/>
</dbReference>
<keyword evidence="1" id="KW-0472">Membrane</keyword>
<evidence type="ECO:0008006" key="4">
    <source>
        <dbReference type="Google" id="ProtNLM"/>
    </source>
</evidence>